<dbReference type="InterPro" id="IPR018466">
    <property type="entry name" value="Kre9/Knh1-like_N"/>
</dbReference>
<evidence type="ECO:0000259" key="2">
    <source>
        <dbReference type="Pfam" id="PF10342"/>
    </source>
</evidence>
<keyword evidence="4" id="KW-1185">Reference proteome</keyword>
<dbReference type="OMA" id="WDTSAIP"/>
<dbReference type="STRING" id="945553.A0A0D2PY57"/>
<sequence length="114" mass="12464">MAAPVNTPQALIVFNPTITAPTKHMSWPKGSTQEIKWDTENIPAERTATTGVILLGYMENDSENLDIDHPLATGFPLNDGKVTVKMPTDIDSTKDYFVVLFGDSGNKSPVFRIA</sequence>
<evidence type="ECO:0000313" key="3">
    <source>
        <dbReference type="EMBL" id="KJA24350.1"/>
    </source>
</evidence>
<evidence type="ECO:0000313" key="4">
    <source>
        <dbReference type="Proteomes" id="UP000054270"/>
    </source>
</evidence>
<dbReference type="OrthoDB" id="3199367at2759"/>
<dbReference type="EMBL" id="KN817537">
    <property type="protein sequence ID" value="KJA24350.1"/>
    <property type="molecule type" value="Genomic_DNA"/>
</dbReference>
<evidence type="ECO:0000256" key="1">
    <source>
        <dbReference type="ARBA" id="ARBA00022729"/>
    </source>
</evidence>
<dbReference type="AlphaFoldDB" id="A0A0D2PY57"/>
<protein>
    <recommendedName>
        <fullName evidence="2">Yeast cell wall synthesis Kre9/Knh1-like N-terminal domain-containing protein</fullName>
    </recommendedName>
</protein>
<proteinExistence type="predicted"/>
<accession>A0A0D2PY57</accession>
<name>A0A0D2PY57_HYPSF</name>
<organism evidence="3 4">
    <name type="scientific">Hypholoma sublateritium (strain FD-334 SS-4)</name>
    <dbReference type="NCBI Taxonomy" id="945553"/>
    <lineage>
        <taxon>Eukaryota</taxon>
        <taxon>Fungi</taxon>
        <taxon>Dikarya</taxon>
        <taxon>Basidiomycota</taxon>
        <taxon>Agaricomycotina</taxon>
        <taxon>Agaricomycetes</taxon>
        <taxon>Agaricomycetidae</taxon>
        <taxon>Agaricales</taxon>
        <taxon>Agaricineae</taxon>
        <taxon>Strophariaceae</taxon>
        <taxon>Hypholoma</taxon>
    </lineage>
</organism>
<reference evidence="4" key="1">
    <citation type="submission" date="2014-04" db="EMBL/GenBank/DDBJ databases">
        <title>Evolutionary Origins and Diversification of the Mycorrhizal Mutualists.</title>
        <authorList>
            <consortium name="DOE Joint Genome Institute"/>
            <consortium name="Mycorrhizal Genomics Consortium"/>
            <person name="Kohler A."/>
            <person name="Kuo A."/>
            <person name="Nagy L.G."/>
            <person name="Floudas D."/>
            <person name="Copeland A."/>
            <person name="Barry K.W."/>
            <person name="Cichocki N."/>
            <person name="Veneault-Fourrey C."/>
            <person name="LaButti K."/>
            <person name="Lindquist E.A."/>
            <person name="Lipzen A."/>
            <person name="Lundell T."/>
            <person name="Morin E."/>
            <person name="Murat C."/>
            <person name="Riley R."/>
            <person name="Ohm R."/>
            <person name="Sun H."/>
            <person name="Tunlid A."/>
            <person name="Henrissat B."/>
            <person name="Grigoriev I.V."/>
            <person name="Hibbett D.S."/>
            <person name="Martin F."/>
        </authorList>
    </citation>
    <scope>NUCLEOTIDE SEQUENCE [LARGE SCALE GENOMIC DNA]</scope>
    <source>
        <strain evidence="4">FD-334 SS-4</strain>
    </source>
</reference>
<feature type="domain" description="Yeast cell wall synthesis Kre9/Knh1-like N-terminal" evidence="2">
    <location>
        <begin position="21"/>
        <end position="105"/>
    </location>
</feature>
<dbReference type="Pfam" id="PF10342">
    <property type="entry name" value="Kre9_KNH"/>
    <property type="match status" value="1"/>
</dbReference>
<keyword evidence="1" id="KW-0732">Signal</keyword>
<dbReference type="Proteomes" id="UP000054270">
    <property type="component" value="Unassembled WGS sequence"/>
</dbReference>
<gene>
    <name evidence="3" type="ORF">HYPSUDRAFT_162093</name>
</gene>